<proteinExistence type="predicted"/>
<protein>
    <submittedName>
        <fullName evidence="2">Uncharacterized protein</fullName>
    </submittedName>
</protein>
<dbReference type="EMBL" id="LSSL01002599">
    <property type="protein sequence ID" value="OLY81301.1"/>
    <property type="molecule type" value="Genomic_DNA"/>
</dbReference>
<dbReference type="Proteomes" id="UP000187455">
    <property type="component" value="Unassembled WGS sequence"/>
</dbReference>
<accession>A0A1R0GWM5</accession>
<dbReference type="AlphaFoldDB" id="A0A1R0GWM5"/>
<gene>
    <name evidence="2" type="ORF">AYI68_g4597</name>
</gene>
<evidence type="ECO:0000313" key="3">
    <source>
        <dbReference type="Proteomes" id="UP000187455"/>
    </source>
</evidence>
<name>A0A1R0GWM5_9FUNG</name>
<reference evidence="2 3" key="1">
    <citation type="journal article" date="2016" name="Mol. Biol. Evol.">
        <title>Genome-Wide Survey of Gut Fungi (Harpellales) Reveals the First Horizontally Transferred Ubiquitin Gene from a Mosquito Host.</title>
        <authorList>
            <person name="Wang Y."/>
            <person name="White M.M."/>
            <person name="Kvist S."/>
            <person name="Moncalvo J.M."/>
        </authorList>
    </citation>
    <scope>NUCLEOTIDE SEQUENCE [LARGE SCALE GENOMIC DNA]</scope>
    <source>
        <strain evidence="2 3">ALG-7-W6</strain>
    </source>
</reference>
<sequence length="141" mass="15162">MKVRPKADIQCLSGWVYLFNAQSIGSATIGAFRLRFSACYKNIGVFSDCADSGQTVLAVYSNSSTSDPANTATVSEGDSPDTNGPSARYSSTASIYSETFYELAALYLSEGDYIFRSVLVSTETGCQNDFAGQHLAHVYCI</sequence>
<feature type="region of interest" description="Disordered" evidence="1">
    <location>
        <begin position="63"/>
        <end position="86"/>
    </location>
</feature>
<evidence type="ECO:0000313" key="2">
    <source>
        <dbReference type="EMBL" id="OLY81301.1"/>
    </source>
</evidence>
<keyword evidence="3" id="KW-1185">Reference proteome</keyword>
<evidence type="ECO:0000256" key="1">
    <source>
        <dbReference type="SAM" id="MobiDB-lite"/>
    </source>
</evidence>
<organism evidence="2 3">
    <name type="scientific">Smittium mucronatum</name>
    <dbReference type="NCBI Taxonomy" id="133383"/>
    <lineage>
        <taxon>Eukaryota</taxon>
        <taxon>Fungi</taxon>
        <taxon>Fungi incertae sedis</taxon>
        <taxon>Zoopagomycota</taxon>
        <taxon>Kickxellomycotina</taxon>
        <taxon>Harpellomycetes</taxon>
        <taxon>Harpellales</taxon>
        <taxon>Legeriomycetaceae</taxon>
        <taxon>Smittium</taxon>
    </lineage>
</organism>
<comment type="caution">
    <text evidence="2">The sequence shown here is derived from an EMBL/GenBank/DDBJ whole genome shotgun (WGS) entry which is preliminary data.</text>
</comment>